<dbReference type="eggNOG" id="ENOG502RJNC">
    <property type="taxonomic scope" value="Eukaryota"/>
</dbReference>
<keyword evidence="3" id="KW-1185">Reference proteome</keyword>
<dbReference type="STRING" id="3641.A0A061FSX4"/>
<dbReference type="HOGENOM" id="CLU_1463741_0_0_1"/>
<dbReference type="AlphaFoldDB" id="A0A061FSX4"/>
<protein>
    <recommendedName>
        <fullName evidence="1">MULE transposase domain-containing protein</fullName>
    </recommendedName>
</protein>
<dbReference type="OMA" id="ECEYREC"/>
<reference evidence="2 3" key="1">
    <citation type="journal article" date="2013" name="Genome Biol.">
        <title>The genome sequence of the most widely cultivated cacao type and its use to identify candidate genes regulating pod color.</title>
        <authorList>
            <person name="Motamayor J.C."/>
            <person name="Mockaitis K."/>
            <person name="Schmutz J."/>
            <person name="Haiminen N."/>
            <person name="Iii D.L."/>
            <person name="Cornejo O."/>
            <person name="Findley S.D."/>
            <person name="Zheng P."/>
            <person name="Utro F."/>
            <person name="Royaert S."/>
            <person name="Saski C."/>
            <person name="Jenkins J."/>
            <person name="Podicheti R."/>
            <person name="Zhao M."/>
            <person name="Scheffler B.E."/>
            <person name="Stack J.C."/>
            <person name="Feltus F.A."/>
            <person name="Mustiga G.M."/>
            <person name="Amores F."/>
            <person name="Phillips W."/>
            <person name="Marelli J.P."/>
            <person name="May G.D."/>
            <person name="Shapiro H."/>
            <person name="Ma J."/>
            <person name="Bustamante C.D."/>
            <person name="Schnell R.J."/>
            <person name="Main D."/>
            <person name="Gilbert D."/>
            <person name="Parida L."/>
            <person name="Kuhn D.N."/>
        </authorList>
    </citation>
    <scope>NUCLEOTIDE SEQUENCE [LARGE SCALE GENOMIC DNA]</scope>
    <source>
        <strain evidence="3">cv. Matina 1-6</strain>
    </source>
</reference>
<dbReference type="InParanoid" id="A0A061FSX4"/>
<dbReference type="Pfam" id="PF10551">
    <property type="entry name" value="MULE"/>
    <property type="match status" value="1"/>
</dbReference>
<organism evidence="2 3">
    <name type="scientific">Theobroma cacao</name>
    <name type="common">Cacao</name>
    <name type="synonym">Cocoa</name>
    <dbReference type="NCBI Taxonomy" id="3641"/>
    <lineage>
        <taxon>Eukaryota</taxon>
        <taxon>Viridiplantae</taxon>
        <taxon>Streptophyta</taxon>
        <taxon>Embryophyta</taxon>
        <taxon>Tracheophyta</taxon>
        <taxon>Spermatophyta</taxon>
        <taxon>Magnoliopsida</taxon>
        <taxon>eudicotyledons</taxon>
        <taxon>Gunneridae</taxon>
        <taxon>Pentapetalae</taxon>
        <taxon>rosids</taxon>
        <taxon>malvids</taxon>
        <taxon>Malvales</taxon>
        <taxon>Malvaceae</taxon>
        <taxon>Byttnerioideae</taxon>
        <taxon>Theobroma</taxon>
    </lineage>
</organism>
<evidence type="ECO:0000313" key="3">
    <source>
        <dbReference type="Proteomes" id="UP000026915"/>
    </source>
</evidence>
<feature type="domain" description="MULE transposase" evidence="1">
    <location>
        <begin position="104"/>
        <end position="185"/>
    </location>
</feature>
<evidence type="ECO:0000313" key="2">
    <source>
        <dbReference type="EMBL" id="EOY20058.1"/>
    </source>
</evidence>
<dbReference type="EMBL" id="CM001888">
    <property type="protein sequence ID" value="EOY20058.1"/>
    <property type="molecule type" value="Genomic_DNA"/>
</dbReference>
<gene>
    <name evidence="2" type="ORF">TCM_045457</name>
</gene>
<proteinExistence type="predicted"/>
<evidence type="ECO:0000259" key="1">
    <source>
        <dbReference type="Pfam" id="PF10551"/>
    </source>
</evidence>
<dbReference type="PANTHER" id="PTHR31973">
    <property type="entry name" value="POLYPROTEIN, PUTATIVE-RELATED"/>
    <property type="match status" value="1"/>
</dbReference>
<sequence>MFHKVHTCTVYGLQGRFVTASAKIIGELMSHKLQANGVALRSKDIIDEIRVQWGLECLYGKAWQAKKYAERLVFGPSEESFQLLPSYFYMLEQKNLDTVTIMATGKFKSVLFVAVCKDANECIYPVAFGIGHVEEEDSRTWFLRKLHDAVGCPENTMFISDQHLDIKKIIQNVYPEAHHSLCGYH</sequence>
<dbReference type="Proteomes" id="UP000026915">
    <property type="component" value="Chromosome 10"/>
</dbReference>
<accession>A0A061FSX4</accession>
<dbReference type="InterPro" id="IPR018289">
    <property type="entry name" value="MULE_transposase_dom"/>
</dbReference>
<dbReference type="PANTHER" id="PTHR31973:SF195">
    <property type="entry name" value="MUDR FAMILY TRANSPOSASE"/>
    <property type="match status" value="1"/>
</dbReference>
<dbReference type="Gramene" id="EOY20058">
    <property type="protein sequence ID" value="EOY20058"/>
    <property type="gene ID" value="TCM_045457"/>
</dbReference>
<name>A0A061FSX4_THECC</name>